<dbReference type="GO" id="GO:0031415">
    <property type="term" value="C:NatA complex"/>
    <property type="evidence" value="ECO:0007669"/>
    <property type="project" value="TreeGrafter"/>
</dbReference>
<evidence type="ECO:0000256" key="2">
    <source>
        <dbReference type="ARBA" id="ARBA00022803"/>
    </source>
</evidence>
<dbReference type="PROSITE" id="PS50005">
    <property type="entry name" value="TPR"/>
    <property type="match status" value="2"/>
</dbReference>
<protein>
    <recommendedName>
        <fullName evidence="7">N-alpha-acetyltransferase 15, NatA auxiliary subunit</fullName>
    </recommendedName>
</protein>
<dbReference type="Pfam" id="PF12569">
    <property type="entry name" value="NatA_aux_su"/>
    <property type="match status" value="1"/>
</dbReference>
<evidence type="ECO:0000313" key="6">
    <source>
        <dbReference type="Proteomes" id="UP001153636"/>
    </source>
</evidence>
<dbReference type="FunFam" id="1.25.40.1040:FF:000003">
    <property type="entry name" value="N-terminal acetyltransferase A, auxiliary subunit"/>
    <property type="match status" value="1"/>
</dbReference>
<dbReference type="PANTHER" id="PTHR22767">
    <property type="entry name" value="N-TERMINAL ACETYLTRANSFERASE-RELATED"/>
    <property type="match status" value="1"/>
</dbReference>
<keyword evidence="1" id="KW-0677">Repeat</keyword>
<feature type="region of interest" description="Disordered" evidence="4">
    <location>
        <begin position="581"/>
        <end position="640"/>
    </location>
</feature>
<dbReference type="Proteomes" id="UP001153636">
    <property type="component" value="Chromosome 2"/>
</dbReference>
<dbReference type="InterPro" id="IPR019734">
    <property type="entry name" value="TPR_rpt"/>
</dbReference>
<evidence type="ECO:0000256" key="4">
    <source>
        <dbReference type="SAM" id="MobiDB-lite"/>
    </source>
</evidence>
<dbReference type="Pfam" id="PF13181">
    <property type="entry name" value="TPR_8"/>
    <property type="match status" value="1"/>
</dbReference>
<dbReference type="Gene3D" id="1.25.40.1010">
    <property type="match status" value="1"/>
</dbReference>
<dbReference type="PIRSF" id="PIRSF000422">
    <property type="entry name" value="N-terminal-AcTrfase-A_aux_su"/>
    <property type="match status" value="1"/>
</dbReference>
<reference evidence="5" key="1">
    <citation type="submission" date="2022-01" db="EMBL/GenBank/DDBJ databases">
        <authorList>
            <person name="King R."/>
        </authorList>
    </citation>
    <scope>NUCLEOTIDE SEQUENCE</scope>
</reference>
<evidence type="ECO:0008006" key="7">
    <source>
        <dbReference type="Google" id="ProtNLM"/>
    </source>
</evidence>
<evidence type="ECO:0000256" key="1">
    <source>
        <dbReference type="ARBA" id="ARBA00022737"/>
    </source>
</evidence>
<keyword evidence="2 3" id="KW-0802">TPR repeat</keyword>
<sequence>MPSSNPLPPKENALFKRILRCYEQKQYKNGLKFAKQILSNPKYTEHGETLAMKGLTLNCLGRKEEAYEYVRRGLRNDLKSHVCWHVYGLLQRSDKKYDEAIKCYRNALKWEKDNIQILRDLSLLQIQMRDLEGYRDTRYQLLMLRPTQRASWIGYAMSFHLLEEYKNALNILETFLEQQKGNNFDYEHSELLLYQNLIIQESGDLKEALKHLDSTQDQIVDKLTLKENLGDLFLKLKQFEKAAECYEELIQRNPENTIYYNKLLQAKRLENGQEIVNFYVNYSEKYPRAMPPRRLPLNYATGGEFRNLVDKYMRKALSKGVPPLFVDLRSLYSDKTKIEIIESLLLHYVEVLKKTGKYHELEVNNGPKEPASALLWVYYYLAQHYDYLKQTEKALSYIDAAIEHTPTLIELFVVKGRIYKHAGDPQEAYKWLDEAQALDTADRYINSKCAKYMLRADYIKEAEDTCGKFTREGVSAMENLNEMQCMWFQTECALAYQRLGKYGDSLKKCHEIDRHFSEIIEDQFDFHTYCMRKMTLRSYVGLLRLEDVLRGHPFYFKAAKCAIEVYLHLFDEPLKDESAEQELNTENLAPSELKKLRNKQRKARRKAEQESAQQREAQVKKDQHHKSRQQGDVEADTPQLDELIPDKLARADDPLEQAIKFLQPLQTLAKDRIETHLMAFELYYRKKRGLLMLQSLKRAYQVDPKNPKLHSCLIRFYQFIQENKGSWDPSVEQVITQETKVYFDSKDASRLNKEFLENNSNSLGAVYEGAKVMYQLDNKRQSDAISLATNLDNKYDVNIEICTEILNSLRTGEFGSCDAQLEDFTEKCKVTFPYTAAFKPPSPKVEPLNSSEANHVQEQDSN</sequence>
<proteinExistence type="predicted"/>
<keyword evidence="6" id="KW-1185">Reference proteome</keyword>
<dbReference type="InterPro" id="IPR021183">
    <property type="entry name" value="NatA_aux_su"/>
</dbReference>
<dbReference type="InterPro" id="IPR011990">
    <property type="entry name" value="TPR-like_helical_dom_sf"/>
</dbReference>
<feature type="repeat" description="TPR" evidence="3">
    <location>
        <begin position="81"/>
        <end position="114"/>
    </location>
</feature>
<feature type="repeat" description="TPR" evidence="3">
    <location>
        <begin position="223"/>
        <end position="256"/>
    </location>
</feature>
<evidence type="ECO:0000313" key="5">
    <source>
        <dbReference type="EMBL" id="CAH1106408.1"/>
    </source>
</evidence>
<evidence type="ECO:0000256" key="3">
    <source>
        <dbReference type="PROSITE-ProRule" id="PRU00339"/>
    </source>
</evidence>
<organism evidence="5 6">
    <name type="scientific">Psylliodes chrysocephalus</name>
    <dbReference type="NCBI Taxonomy" id="3402493"/>
    <lineage>
        <taxon>Eukaryota</taxon>
        <taxon>Metazoa</taxon>
        <taxon>Ecdysozoa</taxon>
        <taxon>Arthropoda</taxon>
        <taxon>Hexapoda</taxon>
        <taxon>Insecta</taxon>
        <taxon>Pterygota</taxon>
        <taxon>Neoptera</taxon>
        <taxon>Endopterygota</taxon>
        <taxon>Coleoptera</taxon>
        <taxon>Polyphaga</taxon>
        <taxon>Cucujiformia</taxon>
        <taxon>Chrysomeloidea</taxon>
        <taxon>Chrysomelidae</taxon>
        <taxon>Galerucinae</taxon>
        <taxon>Alticini</taxon>
        <taxon>Psylliodes</taxon>
    </lineage>
</organism>
<feature type="compositionally biased region" description="Basic residues" evidence="4">
    <location>
        <begin position="596"/>
        <end position="605"/>
    </location>
</feature>
<dbReference type="PANTHER" id="PTHR22767:SF2">
    <property type="entry name" value="N(ALPHA)-ACETYLTRANSFERASE 15_16, ISOFORM A"/>
    <property type="match status" value="1"/>
</dbReference>
<gene>
    <name evidence="5" type="ORF">PSYICH_LOCUS7140</name>
</gene>
<dbReference type="OrthoDB" id="10263032at2759"/>
<dbReference type="EMBL" id="OV651814">
    <property type="protein sequence ID" value="CAH1106408.1"/>
    <property type="molecule type" value="Genomic_DNA"/>
</dbReference>
<name>A0A9P0CUE7_9CUCU</name>
<feature type="region of interest" description="Disordered" evidence="4">
    <location>
        <begin position="840"/>
        <end position="862"/>
    </location>
</feature>
<dbReference type="SUPFAM" id="SSF48452">
    <property type="entry name" value="TPR-like"/>
    <property type="match status" value="1"/>
</dbReference>
<accession>A0A9P0CUE7</accession>
<dbReference type="Gene3D" id="1.25.40.1040">
    <property type="match status" value="1"/>
</dbReference>
<dbReference type="AlphaFoldDB" id="A0A9P0CUE7"/>
<dbReference type="SMART" id="SM00028">
    <property type="entry name" value="TPR"/>
    <property type="match status" value="6"/>
</dbReference>
<dbReference type="FunFam" id="1.25.40.1010:FF:000001">
    <property type="entry name" value="N-alpha-acetyltransferase 15, NatA auxiliary subunit"/>
    <property type="match status" value="1"/>
</dbReference>